<evidence type="ECO:0000256" key="1">
    <source>
        <dbReference type="SAM" id="Phobius"/>
    </source>
</evidence>
<keyword evidence="1" id="KW-0472">Membrane</keyword>
<reference evidence="2" key="1">
    <citation type="submission" date="2016-12" db="EMBL/GenBank/DDBJ databases">
        <title>Whole genome sequencing of Sphingomonas koreensis.</title>
        <authorList>
            <person name="Conlan S."/>
            <person name="Thomas P.J."/>
            <person name="Mullikin J."/>
            <person name="Palmore T.N."/>
            <person name="Frank K.M."/>
            <person name="Segre J.A."/>
        </authorList>
    </citation>
    <scope>NUCLEOTIDE SEQUENCE</scope>
    <source>
        <strain evidence="2">ABOJV</strain>
    </source>
</reference>
<dbReference type="EMBL" id="QQWO01000012">
    <property type="protein sequence ID" value="RSV01464.1"/>
    <property type="molecule type" value="Genomic_DNA"/>
</dbReference>
<keyword evidence="4" id="KW-1185">Reference proteome</keyword>
<name>A0A1L6J930_9SPHN</name>
<proteinExistence type="predicted"/>
<evidence type="ECO:0000313" key="3">
    <source>
        <dbReference type="EMBL" id="RSV01464.1"/>
    </source>
</evidence>
<dbReference type="EMBL" id="CP018820">
    <property type="protein sequence ID" value="APR52384.1"/>
    <property type="molecule type" value="Genomic_DNA"/>
</dbReference>
<reference evidence="3 5" key="3">
    <citation type="submission" date="2018-07" db="EMBL/GenBank/DDBJ databases">
        <title>Genomic and Epidemiologic Investigation of an Indolent Hospital Outbreak.</title>
        <authorList>
            <person name="Johnson R.C."/>
            <person name="Deming C."/>
            <person name="Conlan S."/>
            <person name="Zellmer C.J."/>
            <person name="Michelin A.V."/>
            <person name="Lee-Lin S."/>
            <person name="Thomas P.J."/>
            <person name="Park M."/>
            <person name="Weingarten R.A."/>
            <person name="Less J."/>
            <person name="Dekker J.P."/>
            <person name="Frank K.M."/>
            <person name="Musser K.A."/>
            <person name="Mcquiston J.R."/>
            <person name="Henderson D.K."/>
            <person name="Lau A.F."/>
            <person name="Palmore T.N."/>
            <person name="Segre J.A."/>
        </authorList>
    </citation>
    <scope>NUCLEOTIDE SEQUENCE [LARGE SCALE GENOMIC DNA]</scope>
    <source>
        <strain evidence="3 5">SK-NIH.Env10_0317</strain>
    </source>
</reference>
<sequence length="136" mass="14886">MRTEAAKRYQRRFAVVTALYIALVAGNTALTHLTDPTPFAAGAMAILTALPIAAMLALLGIYLREETDEFVRDRTIMSMLIATGVLLSVASIIGMLQFEDLVGTVKVFIAFPLWCAVWGIAQTLLNWRDRRADGVA</sequence>
<evidence type="ECO:0000313" key="5">
    <source>
        <dbReference type="Proteomes" id="UP000286681"/>
    </source>
</evidence>
<feature type="transmembrane region" description="Helical" evidence="1">
    <location>
        <begin position="12"/>
        <end position="33"/>
    </location>
</feature>
<protein>
    <submittedName>
        <fullName evidence="2">Uncharacterized protein</fullName>
    </submittedName>
</protein>
<feature type="transmembrane region" description="Helical" evidence="1">
    <location>
        <begin position="101"/>
        <end position="121"/>
    </location>
</feature>
<feature type="transmembrane region" description="Helical" evidence="1">
    <location>
        <begin position="75"/>
        <end position="95"/>
    </location>
</feature>
<feature type="transmembrane region" description="Helical" evidence="1">
    <location>
        <begin position="39"/>
        <end position="63"/>
    </location>
</feature>
<gene>
    <name evidence="2" type="ORF">BRX40_08030</name>
    <name evidence="3" type="ORF">CA257_14840</name>
</gene>
<dbReference type="Proteomes" id="UP000185161">
    <property type="component" value="Chromosome"/>
</dbReference>
<dbReference type="STRING" id="93064.BRX40_08030"/>
<dbReference type="RefSeq" id="WP_075151240.1">
    <property type="nucleotide sequence ID" value="NZ_CP018820.1"/>
</dbReference>
<accession>A0A1L6J930</accession>
<dbReference type="KEGG" id="skr:BRX40_08030"/>
<dbReference type="OrthoDB" id="119964at2"/>
<dbReference type="GeneID" id="44132503"/>
<keyword evidence="1" id="KW-0812">Transmembrane</keyword>
<evidence type="ECO:0000313" key="4">
    <source>
        <dbReference type="Proteomes" id="UP000185161"/>
    </source>
</evidence>
<dbReference type="AlphaFoldDB" id="A0A1L6J930"/>
<keyword evidence="1" id="KW-1133">Transmembrane helix</keyword>
<evidence type="ECO:0000313" key="2">
    <source>
        <dbReference type="EMBL" id="APR52384.1"/>
    </source>
</evidence>
<dbReference type="Proteomes" id="UP000286681">
    <property type="component" value="Unassembled WGS sequence"/>
</dbReference>
<reference evidence="4" key="2">
    <citation type="submission" date="2016-12" db="EMBL/GenBank/DDBJ databases">
        <title>Whole genome sequencing of Sphingomonas sp. ABOJV.</title>
        <authorList>
            <person name="Conlan S."/>
            <person name="Thomas P.J."/>
            <person name="Mullikin J."/>
            <person name="Palmore T.N."/>
            <person name="Frank K.M."/>
            <person name="Segre J.A."/>
        </authorList>
    </citation>
    <scope>NUCLEOTIDE SEQUENCE [LARGE SCALE GENOMIC DNA]</scope>
    <source>
        <strain evidence="4">ABOJV</strain>
    </source>
</reference>
<organism evidence="2 4">
    <name type="scientific">Sphingomonas koreensis</name>
    <dbReference type="NCBI Taxonomy" id="93064"/>
    <lineage>
        <taxon>Bacteria</taxon>
        <taxon>Pseudomonadati</taxon>
        <taxon>Pseudomonadota</taxon>
        <taxon>Alphaproteobacteria</taxon>
        <taxon>Sphingomonadales</taxon>
        <taxon>Sphingomonadaceae</taxon>
        <taxon>Sphingomonas</taxon>
    </lineage>
</organism>